<protein>
    <submittedName>
        <fullName evidence="2">Bifunctional metallophosphatase/5'-nucleotidase</fullName>
    </submittedName>
</protein>
<dbReference type="GO" id="GO:0008253">
    <property type="term" value="F:5'-nucleotidase activity"/>
    <property type="evidence" value="ECO:0007669"/>
    <property type="project" value="TreeGrafter"/>
</dbReference>
<name>A0A2M8Q8G3_9CHLR</name>
<proteinExistence type="predicted"/>
<evidence type="ECO:0000259" key="1">
    <source>
        <dbReference type="Pfam" id="PF00149"/>
    </source>
</evidence>
<evidence type="ECO:0000313" key="3">
    <source>
        <dbReference type="Proteomes" id="UP000230790"/>
    </source>
</evidence>
<dbReference type="GO" id="GO:0000166">
    <property type="term" value="F:nucleotide binding"/>
    <property type="evidence" value="ECO:0007669"/>
    <property type="project" value="InterPro"/>
</dbReference>
<dbReference type="GO" id="GO:0046872">
    <property type="term" value="F:metal ion binding"/>
    <property type="evidence" value="ECO:0007669"/>
    <property type="project" value="InterPro"/>
</dbReference>
<dbReference type="EMBL" id="PGTN01000506">
    <property type="protein sequence ID" value="PJF46060.1"/>
    <property type="molecule type" value="Genomic_DNA"/>
</dbReference>
<organism evidence="2 3">
    <name type="scientific">Candidatus Thermofonsia Clade 3 bacterium</name>
    <dbReference type="NCBI Taxonomy" id="2364212"/>
    <lineage>
        <taxon>Bacteria</taxon>
        <taxon>Bacillati</taxon>
        <taxon>Chloroflexota</taxon>
        <taxon>Candidatus Thermofontia</taxon>
        <taxon>Candidatus Thermofonsia Clade 3</taxon>
    </lineage>
</organism>
<reference evidence="2 3" key="1">
    <citation type="submission" date="2017-11" db="EMBL/GenBank/DDBJ databases">
        <title>Evolution of Phototrophy in the Chloroflexi Phylum Driven by Horizontal Gene Transfer.</title>
        <authorList>
            <person name="Ward L.M."/>
            <person name="Hemp J."/>
            <person name="Shih P.M."/>
            <person name="Mcglynn S.E."/>
            <person name="Fischer W."/>
        </authorList>
    </citation>
    <scope>NUCLEOTIDE SEQUENCE [LARGE SCALE GENOMIC DNA]</scope>
    <source>
        <strain evidence="2">JP3_7</strain>
    </source>
</reference>
<dbReference type="Pfam" id="PF00149">
    <property type="entry name" value="Metallophos"/>
    <property type="match status" value="1"/>
</dbReference>
<dbReference type="PANTHER" id="PTHR11575">
    <property type="entry name" value="5'-NUCLEOTIDASE-RELATED"/>
    <property type="match status" value="1"/>
</dbReference>
<dbReference type="InterPro" id="IPR029052">
    <property type="entry name" value="Metallo-depent_PP-like"/>
</dbReference>
<gene>
    <name evidence="2" type="ORF">CUN48_15725</name>
</gene>
<dbReference type="InterPro" id="IPR006146">
    <property type="entry name" value="5'-Nucleotdase_CS"/>
</dbReference>
<dbReference type="GO" id="GO:0008768">
    <property type="term" value="F:UDP-sugar diphosphatase activity"/>
    <property type="evidence" value="ECO:0007669"/>
    <property type="project" value="TreeGrafter"/>
</dbReference>
<dbReference type="InterPro" id="IPR004843">
    <property type="entry name" value="Calcineurin-like_PHP"/>
</dbReference>
<dbReference type="PROSITE" id="PS00786">
    <property type="entry name" value="5_NUCLEOTIDASE_2"/>
    <property type="match status" value="1"/>
</dbReference>
<dbReference type="GO" id="GO:0009166">
    <property type="term" value="P:nucleotide catabolic process"/>
    <property type="evidence" value="ECO:0007669"/>
    <property type="project" value="InterPro"/>
</dbReference>
<dbReference type="InterPro" id="IPR006179">
    <property type="entry name" value="5_nucleotidase/apyrase"/>
</dbReference>
<accession>A0A2M8Q8G3</accession>
<evidence type="ECO:0000313" key="2">
    <source>
        <dbReference type="EMBL" id="PJF46060.1"/>
    </source>
</evidence>
<dbReference type="AlphaFoldDB" id="A0A2M8Q8G3"/>
<comment type="caution">
    <text evidence="2">The sequence shown here is derived from an EMBL/GenBank/DDBJ whole genome shotgun (WGS) entry which is preliminary data.</text>
</comment>
<feature type="domain" description="Calcineurin-like phosphoesterase" evidence="1">
    <location>
        <begin position="43"/>
        <end position="138"/>
    </location>
</feature>
<feature type="non-terminal residue" evidence="2">
    <location>
        <position position="159"/>
    </location>
</feature>
<dbReference type="Gene3D" id="3.60.21.10">
    <property type="match status" value="1"/>
</dbReference>
<dbReference type="Proteomes" id="UP000230790">
    <property type="component" value="Unassembled WGS sequence"/>
</dbReference>
<sequence>MHIPATLRAYWRRTAYAVVCAGVASLAACNGDDDPSYTPIELNIAHINDHHSNLEAIPNFRLKLDGVDTQVDVGGFARQTALFKAAQSKPNLLKLHAGDAITGSLYYTFFKGEADAKMMNTICFDAMTLGNHEFDDGDAATAAFIDLLTKDGCPTPTAV</sequence>
<dbReference type="SUPFAM" id="SSF56300">
    <property type="entry name" value="Metallo-dependent phosphatases"/>
    <property type="match status" value="1"/>
</dbReference>
<dbReference type="GO" id="GO:0030288">
    <property type="term" value="C:outer membrane-bounded periplasmic space"/>
    <property type="evidence" value="ECO:0007669"/>
    <property type="project" value="TreeGrafter"/>
</dbReference>
<dbReference type="PANTHER" id="PTHR11575:SF24">
    <property type="entry name" value="5'-NUCLEOTIDASE"/>
    <property type="match status" value="1"/>
</dbReference>